<sequence>MMAEERRADIHDKGNCSEAASNNLVDIEDTDSNDRLDILENEFHRIRSNKRTPSTKGVTKSRATKDNEEKYIDQANFNKAPLSSRGINSINEEKEPAQHTSDGHEETRLQNNDPQNSVSAKTSEDNDKEEGHYEELVCLVRQFYVERPINPSAIAYQNIETC</sequence>
<evidence type="ECO:0000313" key="3">
    <source>
        <dbReference type="Proteomes" id="UP001159405"/>
    </source>
</evidence>
<dbReference type="EMBL" id="CALNXK010000088">
    <property type="protein sequence ID" value="CAH3150286.1"/>
    <property type="molecule type" value="Genomic_DNA"/>
</dbReference>
<feature type="compositionally biased region" description="Polar residues" evidence="1">
    <location>
        <begin position="109"/>
        <end position="121"/>
    </location>
</feature>
<reference evidence="2 3" key="1">
    <citation type="submission" date="2022-05" db="EMBL/GenBank/DDBJ databases">
        <authorList>
            <consortium name="Genoscope - CEA"/>
            <person name="William W."/>
        </authorList>
    </citation>
    <scope>NUCLEOTIDE SEQUENCE [LARGE SCALE GENOMIC DNA]</scope>
</reference>
<feature type="compositionally biased region" description="Basic and acidic residues" evidence="1">
    <location>
        <begin position="122"/>
        <end position="131"/>
    </location>
</feature>
<organism evidence="2 3">
    <name type="scientific">Porites lobata</name>
    <dbReference type="NCBI Taxonomy" id="104759"/>
    <lineage>
        <taxon>Eukaryota</taxon>
        <taxon>Metazoa</taxon>
        <taxon>Cnidaria</taxon>
        <taxon>Anthozoa</taxon>
        <taxon>Hexacorallia</taxon>
        <taxon>Scleractinia</taxon>
        <taxon>Fungiina</taxon>
        <taxon>Poritidae</taxon>
        <taxon>Porites</taxon>
    </lineage>
</organism>
<proteinExistence type="predicted"/>
<comment type="caution">
    <text evidence="2">The sequence shown here is derived from an EMBL/GenBank/DDBJ whole genome shotgun (WGS) entry which is preliminary data.</text>
</comment>
<name>A0ABN8PT94_9CNID</name>
<gene>
    <name evidence="2" type="ORF">PLOB_00047349</name>
</gene>
<evidence type="ECO:0000313" key="2">
    <source>
        <dbReference type="EMBL" id="CAH3150286.1"/>
    </source>
</evidence>
<evidence type="ECO:0000256" key="1">
    <source>
        <dbReference type="SAM" id="MobiDB-lite"/>
    </source>
</evidence>
<feature type="compositionally biased region" description="Basic and acidic residues" evidence="1">
    <location>
        <begin position="1"/>
        <end position="15"/>
    </location>
</feature>
<keyword evidence="3" id="KW-1185">Reference proteome</keyword>
<protein>
    <submittedName>
        <fullName evidence="2">Uncharacterized protein</fullName>
    </submittedName>
</protein>
<feature type="compositionally biased region" description="Basic and acidic residues" evidence="1">
    <location>
        <begin position="63"/>
        <end position="72"/>
    </location>
</feature>
<accession>A0ABN8PT94</accession>
<feature type="compositionally biased region" description="Basic and acidic residues" evidence="1">
    <location>
        <begin position="91"/>
        <end position="108"/>
    </location>
</feature>
<feature type="region of interest" description="Disordered" evidence="1">
    <location>
        <begin position="44"/>
        <end position="131"/>
    </location>
</feature>
<feature type="region of interest" description="Disordered" evidence="1">
    <location>
        <begin position="1"/>
        <end position="32"/>
    </location>
</feature>
<dbReference type="Proteomes" id="UP001159405">
    <property type="component" value="Unassembled WGS sequence"/>
</dbReference>